<reference evidence="13 14" key="1">
    <citation type="journal article" date="2015" name="Plant Cell">
        <title>Oil accumulation by the oleaginous diatom Fistulifera solaris as revealed by the genome and transcriptome.</title>
        <authorList>
            <person name="Tanaka T."/>
            <person name="Maeda Y."/>
            <person name="Veluchamy A."/>
            <person name="Tanaka M."/>
            <person name="Abida H."/>
            <person name="Marechal E."/>
            <person name="Bowler C."/>
            <person name="Muto M."/>
            <person name="Sunaga Y."/>
            <person name="Tanaka M."/>
            <person name="Yoshino T."/>
            <person name="Taniguchi T."/>
            <person name="Fukuda Y."/>
            <person name="Nemoto M."/>
            <person name="Matsumoto M."/>
            <person name="Wong P.S."/>
            <person name="Aburatani S."/>
            <person name="Fujibuchi W."/>
        </authorList>
    </citation>
    <scope>NUCLEOTIDE SEQUENCE [LARGE SCALE GENOMIC DNA]</scope>
    <source>
        <strain evidence="13 14">JPCC DA0580</strain>
    </source>
</reference>
<evidence type="ECO:0000259" key="12">
    <source>
        <dbReference type="PROSITE" id="PS51706"/>
    </source>
</evidence>
<feature type="domain" description="EngB-type G" evidence="12">
    <location>
        <begin position="364"/>
        <end position="571"/>
    </location>
</feature>
<dbReference type="OrthoDB" id="391988at2759"/>
<feature type="compositionally biased region" description="Basic and acidic residues" evidence="10">
    <location>
        <begin position="52"/>
        <end position="62"/>
    </location>
</feature>
<keyword evidence="11" id="KW-0732">Signal</keyword>
<evidence type="ECO:0000256" key="10">
    <source>
        <dbReference type="SAM" id="MobiDB-lite"/>
    </source>
</evidence>
<feature type="signal peptide" evidence="11">
    <location>
        <begin position="1"/>
        <end position="26"/>
    </location>
</feature>
<sequence length="571" mass="63983">MNTVCRSTLRRCVLVILLILCTKCHAFAPHHRLSRQSILCRVTSSNGSNKLTRPERKALERQKKQKNNNDASKSNNQRRKQNFAELKQPNENSTSYDLNSQAIRALTRSSTPDDVIRAIKRAQNRHDAQDLATIERFLLEQTDETYAYGYRGSLLARLAVAALHMNNHRLARLALEERYRHHRQSILPLESAAIVRGLLRVHNVSDAQFVLDDELPLPTAEEIDQPSVRDVLKHRALSLASFASRHFFENEPSLAVLGCRKLVEMGPLVVQAGMTDEEIGIPWSRILKGAAQCEAGRRDGSVQPCVGVDIDSMPCNLVYAVLNAINAFPPMNSDTVYEQLSNALIRRVVFVTGAVDMQKCPPADRGEVAFIGRSNVGKSSLVNMVTNRKSIAFVSKRPGKTQQFNFFAVNDKAGVEKEIKYGDVVEGEKDADSFYMVDLPGFGYAKAPDAQKQKWKEFMHLYITKRPNLRVLFHLVDARHGPTDEDAAIMKQISEDKPPHVQYVIVLTKADKNVKGAAATNTGKVSRDVMKKVQTTMEENGVAKAPVILSSAQTKLGRNEIWKYLRRAAEF</sequence>
<dbReference type="InterPro" id="IPR019987">
    <property type="entry name" value="GTP-bd_ribosome_bio_YsxC"/>
</dbReference>
<comment type="caution">
    <text evidence="13">The sequence shown here is derived from an EMBL/GenBank/DDBJ whole genome shotgun (WGS) entry which is preliminary data.</text>
</comment>
<evidence type="ECO:0000256" key="6">
    <source>
        <dbReference type="ARBA" id="ARBA00022842"/>
    </source>
</evidence>
<evidence type="ECO:0000256" key="9">
    <source>
        <dbReference type="ARBA" id="ARBA00023306"/>
    </source>
</evidence>
<feature type="chain" id="PRO_5012577279" evidence="11">
    <location>
        <begin position="27"/>
        <end position="571"/>
    </location>
</feature>
<keyword evidence="3" id="KW-0132">Cell division</keyword>
<feature type="region of interest" description="Disordered" evidence="10">
    <location>
        <begin position="45"/>
        <end position="79"/>
    </location>
</feature>
<dbReference type="AlphaFoldDB" id="A0A1Z5JM74"/>
<dbReference type="Gene3D" id="3.40.50.300">
    <property type="entry name" value="P-loop containing nucleotide triphosphate hydrolases"/>
    <property type="match status" value="1"/>
</dbReference>
<evidence type="ECO:0000256" key="1">
    <source>
        <dbReference type="ARBA" id="ARBA00001946"/>
    </source>
</evidence>
<dbReference type="PANTHER" id="PTHR11649">
    <property type="entry name" value="MSS1/TRME-RELATED GTP-BINDING PROTEIN"/>
    <property type="match status" value="1"/>
</dbReference>
<dbReference type="NCBIfam" id="TIGR03598">
    <property type="entry name" value="GTPase_YsxC"/>
    <property type="match status" value="1"/>
</dbReference>
<evidence type="ECO:0000313" key="14">
    <source>
        <dbReference type="Proteomes" id="UP000198406"/>
    </source>
</evidence>
<dbReference type="Proteomes" id="UP000198406">
    <property type="component" value="Unassembled WGS sequence"/>
</dbReference>
<dbReference type="EMBL" id="BDSP01000087">
    <property type="protein sequence ID" value="GAX15120.1"/>
    <property type="molecule type" value="Genomic_DNA"/>
</dbReference>
<evidence type="ECO:0000256" key="8">
    <source>
        <dbReference type="ARBA" id="ARBA00023210"/>
    </source>
</evidence>
<keyword evidence="4" id="KW-0479">Metal-binding</keyword>
<dbReference type="HAMAP" id="MF_00321">
    <property type="entry name" value="GTPase_EngB"/>
    <property type="match status" value="1"/>
</dbReference>
<evidence type="ECO:0000256" key="11">
    <source>
        <dbReference type="SAM" id="SignalP"/>
    </source>
</evidence>
<keyword evidence="9" id="KW-0131">Cell cycle</keyword>
<comment type="cofactor">
    <cofactor evidence="1">
        <name>Mg(2+)</name>
        <dbReference type="ChEBI" id="CHEBI:18420"/>
    </cofactor>
</comment>
<name>A0A1Z5JM74_FISSO</name>
<keyword evidence="8" id="KW-0717">Septation</keyword>
<evidence type="ECO:0000256" key="5">
    <source>
        <dbReference type="ARBA" id="ARBA00022741"/>
    </source>
</evidence>
<comment type="similarity">
    <text evidence="2">Belongs to the TRAFAC class TrmE-Era-EngA-EngB-Septin-like GTPase superfamily. EngB GTPase family.</text>
</comment>
<dbReference type="InterPro" id="IPR006073">
    <property type="entry name" value="GTP-bd"/>
</dbReference>
<evidence type="ECO:0000256" key="3">
    <source>
        <dbReference type="ARBA" id="ARBA00022618"/>
    </source>
</evidence>
<accession>A0A1Z5JM74</accession>
<evidence type="ECO:0000256" key="7">
    <source>
        <dbReference type="ARBA" id="ARBA00023134"/>
    </source>
</evidence>
<gene>
    <name evidence="13" type="ORF">FisN_12Lh186</name>
</gene>
<keyword evidence="6" id="KW-0460">Magnesium</keyword>
<dbReference type="PANTHER" id="PTHR11649:SF13">
    <property type="entry name" value="ENGB-TYPE G DOMAIN-CONTAINING PROTEIN"/>
    <property type="match status" value="1"/>
</dbReference>
<dbReference type="Pfam" id="PF01926">
    <property type="entry name" value="MMR_HSR1"/>
    <property type="match status" value="1"/>
</dbReference>
<dbReference type="InterPro" id="IPR027417">
    <property type="entry name" value="P-loop_NTPase"/>
</dbReference>
<dbReference type="InParanoid" id="A0A1Z5JM74"/>
<proteinExistence type="inferred from homology"/>
<dbReference type="InterPro" id="IPR030393">
    <property type="entry name" value="G_ENGB_dom"/>
</dbReference>
<dbReference type="SUPFAM" id="SSF52540">
    <property type="entry name" value="P-loop containing nucleoside triphosphate hydrolases"/>
    <property type="match status" value="1"/>
</dbReference>
<dbReference type="GO" id="GO:0046872">
    <property type="term" value="F:metal ion binding"/>
    <property type="evidence" value="ECO:0007669"/>
    <property type="project" value="UniProtKB-KW"/>
</dbReference>
<dbReference type="GO" id="GO:0051301">
    <property type="term" value="P:cell division"/>
    <property type="evidence" value="ECO:0007669"/>
    <property type="project" value="UniProtKB-KW"/>
</dbReference>
<organism evidence="13 14">
    <name type="scientific">Fistulifera solaris</name>
    <name type="common">Oleaginous diatom</name>
    <dbReference type="NCBI Taxonomy" id="1519565"/>
    <lineage>
        <taxon>Eukaryota</taxon>
        <taxon>Sar</taxon>
        <taxon>Stramenopiles</taxon>
        <taxon>Ochrophyta</taxon>
        <taxon>Bacillariophyta</taxon>
        <taxon>Bacillariophyceae</taxon>
        <taxon>Bacillariophycidae</taxon>
        <taxon>Naviculales</taxon>
        <taxon>Naviculaceae</taxon>
        <taxon>Fistulifera</taxon>
    </lineage>
</organism>
<keyword evidence="14" id="KW-1185">Reference proteome</keyword>
<evidence type="ECO:0000256" key="2">
    <source>
        <dbReference type="ARBA" id="ARBA00009638"/>
    </source>
</evidence>
<dbReference type="PROSITE" id="PS51706">
    <property type="entry name" value="G_ENGB"/>
    <property type="match status" value="1"/>
</dbReference>
<dbReference type="GO" id="GO:0005525">
    <property type="term" value="F:GTP binding"/>
    <property type="evidence" value="ECO:0007669"/>
    <property type="project" value="UniProtKB-KW"/>
</dbReference>
<evidence type="ECO:0000313" key="13">
    <source>
        <dbReference type="EMBL" id="GAX15120.1"/>
    </source>
</evidence>
<evidence type="ECO:0000256" key="4">
    <source>
        <dbReference type="ARBA" id="ARBA00022723"/>
    </source>
</evidence>
<protein>
    <submittedName>
        <fullName evidence="13">GTP-binding protein</fullName>
    </submittedName>
</protein>
<keyword evidence="7" id="KW-0342">GTP-binding</keyword>
<keyword evidence="5" id="KW-0547">Nucleotide-binding</keyword>
<dbReference type="CDD" id="cd01876">
    <property type="entry name" value="YihA_EngB"/>
    <property type="match status" value="1"/>
</dbReference>